<dbReference type="AlphaFoldDB" id="A0A430KYA5"/>
<organism evidence="3 4">
    <name type="scientific">Fusarium euwallaceae</name>
    <dbReference type="NCBI Taxonomy" id="1147111"/>
    <lineage>
        <taxon>Eukaryota</taxon>
        <taxon>Fungi</taxon>
        <taxon>Dikarya</taxon>
        <taxon>Ascomycota</taxon>
        <taxon>Pezizomycotina</taxon>
        <taxon>Sordariomycetes</taxon>
        <taxon>Hypocreomycetidae</taxon>
        <taxon>Hypocreales</taxon>
        <taxon>Nectriaceae</taxon>
        <taxon>Fusarium</taxon>
        <taxon>Fusarium solani species complex</taxon>
    </lineage>
</organism>
<evidence type="ECO:0000256" key="1">
    <source>
        <dbReference type="SAM" id="MobiDB-lite"/>
    </source>
</evidence>
<feature type="region of interest" description="Disordered" evidence="1">
    <location>
        <begin position="216"/>
        <end position="294"/>
    </location>
</feature>
<protein>
    <recommendedName>
        <fullName evidence="2">C2H2-type domain-containing protein</fullName>
    </recommendedName>
</protein>
<feature type="region of interest" description="Disordered" evidence="1">
    <location>
        <begin position="106"/>
        <end position="194"/>
    </location>
</feature>
<dbReference type="PROSITE" id="PS00028">
    <property type="entry name" value="ZINC_FINGER_C2H2_1"/>
    <property type="match status" value="1"/>
</dbReference>
<gene>
    <name evidence="3" type="ORF">BHE90_017239</name>
</gene>
<dbReference type="Proteomes" id="UP000287124">
    <property type="component" value="Unassembled WGS sequence"/>
</dbReference>
<reference evidence="3 4" key="1">
    <citation type="submission" date="2017-06" db="EMBL/GenBank/DDBJ databases">
        <title>Comparative genomic analysis of Ambrosia Fusariam Clade fungi.</title>
        <authorList>
            <person name="Stajich J.E."/>
            <person name="Carrillo J."/>
            <person name="Kijimoto T."/>
            <person name="Eskalen A."/>
            <person name="O'Donnell K."/>
            <person name="Kasson M."/>
        </authorList>
    </citation>
    <scope>NUCLEOTIDE SEQUENCE [LARGE SCALE GENOMIC DNA]</scope>
    <source>
        <strain evidence="3 4">UCR1854</strain>
    </source>
</reference>
<feature type="domain" description="C2H2-type" evidence="2">
    <location>
        <begin position="301"/>
        <end position="322"/>
    </location>
</feature>
<evidence type="ECO:0000259" key="2">
    <source>
        <dbReference type="PROSITE" id="PS00028"/>
    </source>
</evidence>
<sequence length="338" mass="37116">MDYNVFSRETDMMPGLASAHHFQAYSSSSMHCDCDNQDFEDRVDPSPQDSIYACHLRDLRDLRAANMQRFFQEHPASWLELQSSAMPSSTYDSPYGYPSVVSSIAPGAQFRHDPPISHQQSLATSDNDPYVDSTQGPSTPPNNAILSPHISPQDSHCPQLVLAGLADPGAGSDSPMSTPFYDDNPNPFASLNTPTLGVNTKIQTFTAYPELQDADTEDAQADDGSGIDLPSRADDQGEEYKPTCRTKSSRVPKTTPRRGHPRRSSSGTNASKTKIYKPSPSSRTPTARKPPSSTAFHTEMCPYCPHGFTDQATLQKHINSLHKRPFTCVFHFAGCDKV</sequence>
<feature type="compositionally biased region" description="Basic residues" evidence="1">
    <location>
        <begin position="247"/>
        <end position="263"/>
    </location>
</feature>
<feature type="non-terminal residue" evidence="3">
    <location>
        <position position="338"/>
    </location>
</feature>
<feature type="compositionally biased region" description="Polar residues" evidence="1">
    <location>
        <begin position="279"/>
        <end position="294"/>
    </location>
</feature>
<dbReference type="EMBL" id="MIKF01000890">
    <property type="protein sequence ID" value="RTE68384.1"/>
    <property type="molecule type" value="Genomic_DNA"/>
</dbReference>
<accession>A0A430KYA5</accession>
<feature type="compositionally biased region" description="Polar residues" evidence="1">
    <location>
        <begin position="117"/>
        <end position="156"/>
    </location>
</feature>
<dbReference type="InterPro" id="IPR013087">
    <property type="entry name" value="Znf_C2H2_type"/>
</dbReference>
<keyword evidence="4" id="KW-1185">Reference proteome</keyword>
<comment type="caution">
    <text evidence="3">The sequence shown here is derived from an EMBL/GenBank/DDBJ whole genome shotgun (WGS) entry which is preliminary data.</text>
</comment>
<evidence type="ECO:0000313" key="3">
    <source>
        <dbReference type="EMBL" id="RTE68384.1"/>
    </source>
</evidence>
<name>A0A430KYA5_9HYPO</name>
<feature type="compositionally biased region" description="Basic and acidic residues" evidence="1">
    <location>
        <begin position="231"/>
        <end position="242"/>
    </location>
</feature>
<proteinExistence type="predicted"/>
<evidence type="ECO:0000313" key="4">
    <source>
        <dbReference type="Proteomes" id="UP000287124"/>
    </source>
</evidence>